<evidence type="ECO:0000256" key="1">
    <source>
        <dbReference type="SAM" id="Coils"/>
    </source>
</evidence>
<accession>A0AAP0RA51</accession>
<evidence type="ECO:0000256" key="2">
    <source>
        <dbReference type="SAM" id="MobiDB-lite"/>
    </source>
</evidence>
<comment type="caution">
    <text evidence="3">The sequence shown here is derived from an EMBL/GenBank/DDBJ whole genome shotgun (WGS) entry which is preliminary data.</text>
</comment>
<feature type="region of interest" description="Disordered" evidence="2">
    <location>
        <begin position="1"/>
        <end position="61"/>
    </location>
</feature>
<dbReference type="PANTHER" id="PTHR33144:SF25">
    <property type="entry name" value="DUF4216 DOMAIN-CONTAINING PROTEIN"/>
    <property type="match status" value="1"/>
</dbReference>
<feature type="compositionally biased region" description="Polar residues" evidence="2">
    <location>
        <begin position="18"/>
        <end position="48"/>
    </location>
</feature>
<dbReference type="PANTHER" id="PTHR33144">
    <property type="entry name" value="OS10G0409366 PROTEIN-RELATED"/>
    <property type="match status" value="1"/>
</dbReference>
<proteinExistence type="predicted"/>
<dbReference type="EMBL" id="JBBPBK010000012">
    <property type="protein sequence ID" value="KAK9273659.1"/>
    <property type="molecule type" value="Genomic_DNA"/>
</dbReference>
<dbReference type="SUPFAM" id="SSF103657">
    <property type="entry name" value="BAR/IMD domain-like"/>
    <property type="match status" value="1"/>
</dbReference>
<dbReference type="Pfam" id="PF03004">
    <property type="entry name" value="Transposase_24"/>
    <property type="match status" value="1"/>
</dbReference>
<name>A0AAP0RA51_LIQFO</name>
<reference evidence="3 4" key="1">
    <citation type="journal article" date="2024" name="Plant J.">
        <title>Genome sequences and population genomics reveal climatic adaptation and genomic divergence between two closely related sweetgum species.</title>
        <authorList>
            <person name="Xu W.Q."/>
            <person name="Ren C.Q."/>
            <person name="Zhang X.Y."/>
            <person name="Comes H.P."/>
            <person name="Liu X.H."/>
            <person name="Li Y.G."/>
            <person name="Kettle C.J."/>
            <person name="Jalonen R."/>
            <person name="Gaisberger H."/>
            <person name="Ma Y.Z."/>
            <person name="Qiu Y.X."/>
        </authorList>
    </citation>
    <scope>NUCLEOTIDE SEQUENCE [LARGE SCALE GENOMIC DNA]</scope>
    <source>
        <strain evidence="3">Hangzhou</strain>
    </source>
</reference>
<protein>
    <submittedName>
        <fullName evidence="3">Uncharacterized protein</fullName>
    </submittedName>
</protein>
<keyword evidence="4" id="KW-1185">Reference proteome</keyword>
<dbReference type="InterPro" id="IPR027267">
    <property type="entry name" value="AH/BAR_dom_sf"/>
</dbReference>
<dbReference type="InterPro" id="IPR004252">
    <property type="entry name" value="Probable_transposase_24"/>
</dbReference>
<feature type="coiled-coil region" evidence="1">
    <location>
        <begin position="269"/>
        <end position="304"/>
    </location>
</feature>
<gene>
    <name evidence="3" type="ORF">L1049_018469</name>
</gene>
<evidence type="ECO:0000313" key="4">
    <source>
        <dbReference type="Proteomes" id="UP001415857"/>
    </source>
</evidence>
<organism evidence="3 4">
    <name type="scientific">Liquidambar formosana</name>
    <name type="common">Formosan gum</name>
    <dbReference type="NCBI Taxonomy" id="63359"/>
    <lineage>
        <taxon>Eukaryota</taxon>
        <taxon>Viridiplantae</taxon>
        <taxon>Streptophyta</taxon>
        <taxon>Embryophyta</taxon>
        <taxon>Tracheophyta</taxon>
        <taxon>Spermatophyta</taxon>
        <taxon>Magnoliopsida</taxon>
        <taxon>eudicotyledons</taxon>
        <taxon>Gunneridae</taxon>
        <taxon>Pentapetalae</taxon>
        <taxon>Saxifragales</taxon>
        <taxon>Altingiaceae</taxon>
        <taxon>Liquidambar</taxon>
    </lineage>
</organism>
<keyword evidence="1" id="KW-0175">Coiled coil</keyword>
<feature type="compositionally biased region" description="Basic residues" evidence="2">
    <location>
        <begin position="1"/>
        <end position="11"/>
    </location>
</feature>
<evidence type="ECO:0000313" key="3">
    <source>
        <dbReference type="EMBL" id="KAK9273659.1"/>
    </source>
</evidence>
<dbReference type="AlphaFoldDB" id="A0AAP0RA51"/>
<dbReference type="Proteomes" id="UP001415857">
    <property type="component" value="Unassembled WGS sequence"/>
</dbReference>
<sequence length="322" mass="36231">MSSRKGSRGSTRRVDGESNLQSQSSNQPTHSEGANSNVGGRSSQGSQQNKRKRGPTRVLNKFGLRPGEKLSVQFNTLGQAIGPNAAHFAHILGSTLRHSNIVSLQAEGWWKVSKEEKDKLWKEITAVAEKNSGNRALLEVLHTGGSKSFACYREDMTTEDYEPTQIDLFMKTHGKKNGKVTEILVCKHEKFDEYLANQESASLTPNEFYITATGPVRHGRMHGYGLGAPPSKVLGPKTSGQSSFGSYSQVCNKLGNVLNEMDQLKTNMCERIEERVQEETKKIEERVQEETKKIEERMEERIQEKMMAFMAQYTQQCQQNRR</sequence>